<dbReference type="InterPro" id="IPR009057">
    <property type="entry name" value="Homeodomain-like_sf"/>
</dbReference>
<sequence length="290" mass="33015">MIAVKKTANMKPVFAKILEDIENQVFCTRITDGPYFATEFHFHKECQINYVLESEGKRIIGDSVGHFTSDELTLLGSDLPHVWYNDRDYAKSITLFFDPDRVLSILSQFGPACKFETLFKAAKRGIKYSGTTKTAISKLLLDIPGQEGITKIISLLNILEILTQAENVEFLASNGYTNSYHAKDNDRVDRVFKFVFSNFAGDIQLEEAAAIANMHKHAFCRYFKERTRRTFVQFVNEVRIGHACKLIAEGETNVSSLAYDCGYNSLSNFNKFFRKIKGMSPRNYMNELNG</sequence>
<keyword evidence="1" id="KW-0805">Transcription regulation</keyword>
<dbReference type="Pfam" id="PF12833">
    <property type="entry name" value="HTH_18"/>
    <property type="match status" value="1"/>
</dbReference>
<dbReference type="Gene3D" id="1.10.10.60">
    <property type="entry name" value="Homeodomain-like"/>
    <property type="match status" value="2"/>
</dbReference>
<evidence type="ECO:0000259" key="4">
    <source>
        <dbReference type="PROSITE" id="PS01124"/>
    </source>
</evidence>
<dbReference type="Proteomes" id="UP000031408">
    <property type="component" value="Unassembled WGS sequence"/>
</dbReference>
<dbReference type="GO" id="GO:0003700">
    <property type="term" value="F:DNA-binding transcription factor activity"/>
    <property type="evidence" value="ECO:0007669"/>
    <property type="project" value="InterPro"/>
</dbReference>
<evidence type="ECO:0000313" key="5">
    <source>
        <dbReference type="EMBL" id="KIC92664.1"/>
    </source>
</evidence>
<dbReference type="InterPro" id="IPR018062">
    <property type="entry name" value="HTH_AraC-typ_CS"/>
</dbReference>
<dbReference type="SUPFAM" id="SSF51182">
    <property type="entry name" value="RmlC-like cupins"/>
    <property type="match status" value="1"/>
</dbReference>
<dbReference type="SUPFAM" id="SSF46689">
    <property type="entry name" value="Homeodomain-like"/>
    <property type="match status" value="2"/>
</dbReference>
<evidence type="ECO:0000256" key="2">
    <source>
        <dbReference type="ARBA" id="ARBA00023125"/>
    </source>
</evidence>
<comment type="caution">
    <text evidence="5">The sequence shown here is derived from an EMBL/GenBank/DDBJ whole genome shotgun (WGS) entry which is preliminary data.</text>
</comment>
<dbReference type="PANTHER" id="PTHR43280">
    <property type="entry name" value="ARAC-FAMILY TRANSCRIPTIONAL REGULATOR"/>
    <property type="match status" value="1"/>
</dbReference>
<name>A0A0C1IQC0_9BACT</name>
<dbReference type="GO" id="GO:0043565">
    <property type="term" value="F:sequence-specific DNA binding"/>
    <property type="evidence" value="ECO:0007669"/>
    <property type="project" value="InterPro"/>
</dbReference>
<organism evidence="5 6">
    <name type="scientific">Flavihumibacter solisilvae</name>
    <dbReference type="NCBI Taxonomy" id="1349421"/>
    <lineage>
        <taxon>Bacteria</taxon>
        <taxon>Pseudomonadati</taxon>
        <taxon>Bacteroidota</taxon>
        <taxon>Chitinophagia</taxon>
        <taxon>Chitinophagales</taxon>
        <taxon>Chitinophagaceae</taxon>
        <taxon>Flavihumibacter</taxon>
    </lineage>
</organism>
<accession>A0A0C1IQC0</accession>
<dbReference type="InterPro" id="IPR018060">
    <property type="entry name" value="HTH_AraC"/>
</dbReference>
<dbReference type="SMART" id="SM00342">
    <property type="entry name" value="HTH_ARAC"/>
    <property type="match status" value="1"/>
</dbReference>
<dbReference type="PANTHER" id="PTHR43280:SF27">
    <property type="entry name" value="TRANSCRIPTIONAL REGULATOR MTLR"/>
    <property type="match status" value="1"/>
</dbReference>
<feature type="domain" description="HTH araC/xylS-type" evidence="4">
    <location>
        <begin position="189"/>
        <end position="287"/>
    </location>
</feature>
<keyword evidence="3" id="KW-0804">Transcription</keyword>
<dbReference type="PROSITE" id="PS00041">
    <property type="entry name" value="HTH_ARAC_FAMILY_1"/>
    <property type="match status" value="1"/>
</dbReference>
<dbReference type="InterPro" id="IPR020449">
    <property type="entry name" value="Tscrpt_reg_AraC-type_HTH"/>
</dbReference>
<dbReference type="STRING" id="1349421.OI18_21655"/>
<protein>
    <recommendedName>
        <fullName evidence="4">HTH araC/xylS-type domain-containing protein</fullName>
    </recommendedName>
</protein>
<keyword evidence="6" id="KW-1185">Reference proteome</keyword>
<keyword evidence="2" id="KW-0238">DNA-binding</keyword>
<proteinExistence type="predicted"/>
<gene>
    <name evidence="5" type="ORF">OI18_21655</name>
</gene>
<dbReference type="PROSITE" id="PS01124">
    <property type="entry name" value="HTH_ARAC_FAMILY_2"/>
    <property type="match status" value="1"/>
</dbReference>
<dbReference type="InterPro" id="IPR011051">
    <property type="entry name" value="RmlC_Cupin_sf"/>
</dbReference>
<dbReference type="PRINTS" id="PR00032">
    <property type="entry name" value="HTHARAC"/>
</dbReference>
<dbReference type="EMBL" id="JSVC01000033">
    <property type="protein sequence ID" value="KIC92664.1"/>
    <property type="molecule type" value="Genomic_DNA"/>
</dbReference>
<evidence type="ECO:0000256" key="1">
    <source>
        <dbReference type="ARBA" id="ARBA00023015"/>
    </source>
</evidence>
<reference evidence="5 6" key="1">
    <citation type="submission" date="2014-11" db="EMBL/GenBank/DDBJ databases">
        <title>Genome sequence of Flavihumibacter solisilvae 3-3.</title>
        <authorList>
            <person name="Zhou G."/>
            <person name="Li M."/>
            <person name="Wang G."/>
        </authorList>
    </citation>
    <scope>NUCLEOTIDE SEQUENCE [LARGE SCALE GENOMIC DNA]</scope>
    <source>
        <strain evidence="5 6">3-3</strain>
    </source>
</reference>
<evidence type="ECO:0000313" key="6">
    <source>
        <dbReference type="Proteomes" id="UP000031408"/>
    </source>
</evidence>
<dbReference type="AlphaFoldDB" id="A0A0C1IQC0"/>
<evidence type="ECO:0000256" key="3">
    <source>
        <dbReference type="ARBA" id="ARBA00023163"/>
    </source>
</evidence>